<protein>
    <submittedName>
        <fullName evidence="8">HemolysinIII related subfamily protein</fullName>
    </submittedName>
</protein>
<dbReference type="GeneID" id="14926223"/>
<dbReference type="PANTHER" id="PTHR20855:SF52">
    <property type="entry name" value="ADIPONECTIN RECEPTOR PROTEIN"/>
    <property type="match status" value="1"/>
</dbReference>
<evidence type="ECO:0000256" key="2">
    <source>
        <dbReference type="ARBA" id="ARBA00007018"/>
    </source>
</evidence>
<comment type="similarity">
    <text evidence="2">Belongs to the ADIPOR family.</text>
</comment>
<evidence type="ECO:0000256" key="7">
    <source>
        <dbReference type="SAM" id="Phobius"/>
    </source>
</evidence>
<evidence type="ECO:0000313" key="8">
    <source>
        <dbReference type="EMBL" id="ELR25179.1"/>
    </source>
</evidence>
<feature type="transmembrane region" description="Helical" evidence="7">
    <location>
        <begin position="138"/>
        <end position="159"/>
    </location>
</feature>
<dbReference type="KEGG" id="acan:ACA1_289110"/>
<reference evidence="8 9" key="1">
    <citation type="journal article" date="2013" name="Genome Biol.">
        <title>Genome of Acanthamoeba castellanii highlights extensive lateral gene transfer and early evolution of tyrosine kinase signaling.</title>
        <authorList>
            <person name="Clarke M."/>
            <person name="Lohan A.J."/>
            <person name="Liu B."/>
            <person name="Lagkouvardos I."/>
            <person name="Roy S."/>
            <person name="Zafar N."/>
            <person name="Bertelli C."/>
            <person name="Schilde C."/>
            <person name="Kianianmomeni A."/>
            <person name="Burglin T.R."/>
            <person name="Frech C."/>
            <person name="Turcotte B."/>
            <person name="Kopec K.O."/>
            <person name="Synnott J.M."/>
            <person name="Choo C."/>
            <person name="Paponov I."/>
            <person name="Finkler A."/>
            <person name="Soon Heng Tan C."/>
            <person name="Hutchins A.P."/>
            <person name="Weinmeier T."/>
            <person name="Rattei T."/>
            <person name="Chu J.S."/>
            <person name="Gimenez G."/>
            <person name="Irimia M."/>
            <person name="Rigden D.J."/>
            <person name="Fitzpatrick D.A."/>
            <person name="Lorenzo-Morales J."/>
            <person name="Bateman A."/>
            <person name="Chiu C.H."/>
            <person name="Tang P."/>
            <person name="Hegemann P."/>
            <person name="Fromm H."/>
            <person name="Raoult D."/>
            <person name="Greub G."/>
            <person name="Miranda-Saavedra D."/>
            <person name="Chen N."/>
            <person name="Nash P."/>
            <person name="Ginger M.L."/>
            <person name="Horn M."/>
            <person name="Schaap P."/>
            <person name="Caler L."/>
            <person name="Loftus B."/>
        </authorList>
    </citation>
    <scope>NUCLEOTIDE SEQUENCE [LARGE SCALE GENOMIC DNA]</scope>
    <source>
        <strain evidence="8 9">Neff</strain>
    </source>
</reference>
<proteinExistence type="inferred from homology"/>
<dbReference type="GO" id="GO:0046872">
    <property type="term" value="F:metal ion binding"/>
    <property type="evidence" value="ECO:0007669"/>
    <property type="project" value="UniProtKB-KW"/>
</dbReference>
<keyword evidence="4 7" id="KW-1133">Transmembrane helix</keyword>
<comment type="subcellular location">
    <subcellularLocation>
        <location evidence="1">Membrane</location>
        <topology evidence="1">Multi-pass membrane protein</topology>
    </subcellularLocation>
</comment>
<evidence type="ECO:0000256" key="4">
    <source>
        <dbReference type="ARBA" id="ARBA00022989"/>
    </source>
</evidence>
<name>L8HHY5_ACACF</name>
<dbReference type="AlphaFoldDB" id="L8HHY5"/>
<feature type="transmembrane region" description="Helical" evidence="7">
    <location>
        <begin position="41"/>
        <end position="60"/>
    </location>
</feature>
<feature type="binding site" evidence="6">
    <location>
        <position position="241"/>
    </location>
    <ligand>
        <name>Zn(2+)</name>
        <dbReference type="ChEBI" id="CHEBI:29105"/>
    </ligand>
</feature>
<keyword evidence="9" id="KW-1185">Reference proteome</keyword>
<dbReference type="GO" id="GO:0038023">
    <property type="term" value="F:signaling receptor activity"/>
    <property type="evidence" value="ECO:0007669"/>
    <property type="project" value="TreeGrafter"/>
</dbReference>
<dbReference type="PANTHER" id="PTHR20855">
    <property type="entry name" value="ADIPOR/PROGESTIN RECEPTOR-RELATED"/>
    <property type="match status" value="1"/>
</dbReference>
<keyword evidence="3 7" id="KW-0812">Transmembrane</keyword>
<dbReference type="VEuPathDB" id="AmoebaDB:ACA1_289110"/>
<evidence type="ECO:0000256" key="5">
    <source>
        <dbReference type="ARBA" id="ARBA00023136"/>
    </source>
</evidence>
<organism evidence="8 9">
    <name type="scientific">Acanthamoeba castellanii (strain ATCC 30010 / Neff)</name>
    <dbReference type="NCBI Taxonomy" id="1257118"/>
    <lineage>
        <taxon>Eukaryota</taxon>
        <taxon>Amoebozoa</taxon>
        <taxon>Discosea</taxon>
        <taxon>Longamoebia</taxon>
        <taxon>Centramoebida</taxon>
        <taxon>Acanthamoebidae</taxon>
        <taxon>Acanthamoeba</taxon>
    </lineage>
</organism>
<dbReference type="RefSeq" id="XP_004367934.1">
    <property type="nucleotide sequence ID" value="XM_004367877.1"/>
</dbReference>
<dbReference type="GO" id="GO:0016020">
    <property type="term" value="C:membrane"/>
    <property type="evidence" value="ECO:0007669"/>
    <property type="project" value="UniProtKB-SubCell"/>
</dbReference>
<dbReference type="OMA" id="EPWQQDN"/>
<feature type="transmembrane region" description="Helical" evidence="7">
    <location>
        <begin position="171"/>
        <end position="189"/>
    </location>
</feature>
<keyword evidence="5 7" id="KW-0472">Membrane</keyword>
<evidence type="ECO:0000313" key="9">
    <source>
        <dbReference type="Proteomes" id="UP000011083"/>
    </source>
</evidence>
<dbReference type="Pfam" id="PF03006">
    <property type="entry name" value="HlyIII"/>
    <property type="match status" value="1"/>
</dbReference>
<keyword evidence="6" id="KW-0479">Metal-binding</keyword>
<evidence type="ECO:0000256" key="3">
    <source>
        <dbReference type="ARBA" id="ARBA00022692"/>
    </source>
</evidence>
<feature type="transmembrane region" description="Helical" evidence="7">
    <location>
        <begin position="72"/>
        <end position="94"/>
    </location>
</feature>
<accession>L8HHY5</accession>
<dbReference type="InterPro" id="IPR004254">
    <property type="entry name" value="AdipoR/HlyIII-related"/>
</dbReference>
<keyword evidence="6" id="KW-0862">Zinc</keyword>
<evidence type="ECO:0000256" key="1">
    <source>
        <dbReference type="ARBA" id="ARBA00004141"/>
    </source>
</evidence>
<feature type="transmembrane region" description="Helical" evidence="7">
    <location>
        <begin position="195"/>
        <end position="218"/>
    </location>
</feature>
<evidence type="ECO:0000256" key="6">
    <source>
        <dbReference type="PIRSR" id="PIRSR604254-1"/>
    </source>
</evidence>
<dbReference type="EMBL" id="KB007805">
    <property type="protein sequence ID" value="ELR25179.1"/>
    <property type="molecule type" value="Genomic_DNA"/>
</dbReference>
<feature type="transmembrane region" description="Helical" evidence="7">
    <location>
        <begin position="106"/>
        <end position="126"/>
    </location>
</feature>
<sequence length="277" mass="31511">MDKKTNEPGLKCYHEVPAFLQYNRHVLTGYRVSYRHANFPVPIDDLLGALIFIALFHPTIRYLHEPTATDIVLFGIYFACAVTTMICSAVFHLFNCTSPGAYKRLATLDYSGISLLIVGSYLPLVYWGFHCVPWWRDVYMTTISAFGVIGLALSWIPYFSQPHTRFLRTSFYLFFGWFSLIPVGHLVYMDGSFWFVWRIGRFVLLMGVIYSVAAAIYVSQIPERWAPGMFDYSCQSHVIWHVLVFLAALVQVGALMYCHGVIPEHSCPAGYGDLPTA</sequence>
<dbReference type="Proteomes" id="UP000011083">
    <property type="component" value="Unassembled WGS sequence"/>
</dbReference>
<feature type="binding site" evidence="6">
    <location>
        <position position="237"/>
    </location>
    <ligand>
        <name>Zn(2+)</name>
        <dbReference type="ChEBI" id="CHEBI:29105"/>
    </ligand>
</feature>
<feature type="binding site" evidence="6">
    <location>
        <position position="92"/>
    </location>
    <ligand>
        <name>Zn(2+)</name>
        <dbReference type="ChEBI" id="CHEBI:29105"/>
    </ligand>
</feature>
<gene>
    <name evidence="8" type="ORF">ACA1_289110</name>
</gene>
<dbReference type="OrthoDB" id="529367at2759"/>
<feature type="transmembrane region" description="Helical" evidence="7">
    <location>
        <begin position="238"/>
        <end position="257"/>
    </location>
</feature>